<gene>
    <name evidence="4" type="ORF">AVL61_00640</name>
</gene>
<feature type="region of interest" description="Disordered" evidence="1">
    <location>
        <begin position="424"/>
        <end position="446"/>
    </location>
</feature>
<protein>
    <recommendedName>
        <fullName evidence="3">EF-hand domain-containing protein</fullName>
    </recommendedName>
</protein>
<dbReference type="InterPro" id="IPR027372">
    <property type="entry name" value="Phytase-like_dom"/>
</dbReference>
<proteinExistence type="predicted"/>
<dbReference type="Pfam" id="PF13449">
    <property type="entry name" value="Phytase-like"/>
    <property type="match status" value="1"/>
</dbReference>
<organism evidence="4 5">
    <name type="scientific">Kocuria rosea subsp. polaris</name>
    <dbReference type="NCBI Taxonomy" id="136273"/>
    <lineage>
        <taxon>Bacteria</taxon>
        <taxon>Bacillati</taxon>
        <taxon>Actinomycetota</taxon>
        <taxon>Actinomycetes</taxon>
        <taxon>Micrococcales</taxon>
        <taxon>Micrococcaceae</taxon>
        <taxon>Kocuria</taxon>
    </lineage>
</organism>
<dbReference type="PANTHER" id="PTHR37957">
    <property type="entry name" value="BLR7070 PROTEIN"/>
    <property type="match status" value="1"/>
</dbReference>
<dbReference type="AlphaFoldDB" id="A0A0W8INV7"/>
<dbReference type="PROSITE" id="PS50222">
    <property type="entry name" value="EF_HAND_2"/>
    <property type="match status" value="1"/>
</dbReference>
<comment type="caution">
    <text evidence="4">The sequence shown here is derived from an EMBL/GenBank/DDBJ whole genome shotgun (WGS) entry which is preliminary data.</text>
</comment>
<dbReference type="RefSeq" id="WP_058872884.1">
    <property type="nucleotide sequence ID" value="NZ_LQBK01000004.1"/>
</dbReference>
<evidence type="ECO:0000313" key="4">
    <source>
        <dbReference type="EMBL" id="KUG61468.1"/>
    </source>
</evidence>
<dbReference type="OrthoDB" id="9758957at2"/>
<dbReference type="PANTHER" id="PTHR37957:SF1">
    <property type="entry name" value="PHYTASE-LIKE DOMAIN-CONTAINING PROTEIN"/>
    <property type="match status" value="1"/>
</dbReference>
<evidence type="ECO:0000256" key="1">
    <source>
        <dbReference type="SAM" id="MobiDB-lite"/>
    </source>
</evidence>
<sequence>MRTSIVSAAVLALGLGCLSTGPAAAKPAAEELPAAPALSGFSVLPADTFVPGSEPSGAFLDGRTTPAYPGQPVQGFSGVHAAGDGTWLAMSDNGFGNKANSRDFLLAVHRIAPDLDGGETQVLDTMHLSDPEGHIPWDIWRDGGCEAAGDLPAGYECPVPDRVLTGGDFDLESMQVAEDGTLWFGEEFGPYLLHTDAEGRLLEAPIKLPGVTSPSDPDPEAPAANLANSKGFEGMAIAPNSRTLYPMLEGATDEDKTAGLAADRRIYEVTLGAGSTATTFTREYLRYRMEAADHNVGDFIAINAHEFLVIERDDTQGTEADFKRIYLVDTRDRDRDGYVDKRELVDLMDVADPQGLASEDGTYRMPYFTIEDLEILDENTIAVLNDNNYRATGGRGEDVVDVTEFATIDLPEDLRVDHRLLPGAVEGRQGGTHGPSRPGETPAHSATAAVSWVDSMVLPE</sequence>
<dbReference type="InterPro" id="IPR002048">
    <property type="entry name" value="EF_hand_dom"/>
</dbReference>
<dbReference type="Proteomes" id="UP000053512">
    <property type="component" value="Unassembled WGS sequence"/>
</dbReference>
<accession>A0A0W8INV7</accession>
<feature type="domain" description="EF-hand" evidence="3">
    <location>
        <begin position="332"/>
        <end position="354"/>
    </location>
</feature>
<keyword evidence="2" id="KW-0732">Signal</keyword>
<name>A0A0W8INV7_KOCRO</name>
<dbReference type="GO" id="GO:0005509">
    <property type="term" value="F:calcium ion binding"/>
    <property type="evidence" value="ECO:0007669"/>
    <property type="project" value="InterPro"/>
</dbReference>
<evidence type="ECO:0000259" key="3">
    <source>
        <dbReference type="PROSITE" id="PS50222"/>
    </source>
</evidence>
<feature type="region of interest" description="Disordered" evidence="1">
    <location>
        <begin position="209"/>
        <end position="228"/>
    </location>
</feature>
<evidence type="ECO:0000313" key="5">
    <source>
        <dbReference type="Proteomes" id="UP000053512"/>
    </source>
</evidence>
<evidence type="ECO:0000256" key="2">
    <source>
        <dbReference type="SAM" id="SignalP"/>
    </source>
</evidence>
<dbReference type="PROSITE" id="PS00018">
    <property type="entry name" value="EF_HAND_1"/>
    <property type="match status" value="1"/>
</dbReference>
<reference evidence="5" key="1">
    <citation type="submission" date="2015-12" db="EMBL/GenBank/DDBJ databases">
        <authorList>
            <person name="Nair G.R."/>
            <person name="Kaur G."/>
            <person name="Mayilraj S."/>
        </authorList>
    </citation>
    <scope>NUCLEOTIDE SEQUENCE [LARGE SCALE GENOMIC DNA]</scope>
    <source>
        <strain evidence="5">CD08_4</strain>
    </source>
</reference>
<dbReference type="EMBL" id="LQBK01000004">
    <property type="protein sequence ID" value="KUG61468.1"/>
    <property type="molecule type" value="Genomic_DNA"/>
</dbReference>
<feature type="chain" id="PRO_5006944389" description="EF-hand domain-containing protein" evidence="2">
    <location>
        <begin position="26"/>
        <end position="460"/>
    </location>
</feature>
<dbReference type="PROSITE" id="PS51257">
    <property type="entry name" value="PROKAR_LIPOPROTEIN"/>
    <property type="match status" value="1"/>
</dbReference>
<feature type="signal peptide" evidence="2">
    <location>
        <begin position="1"/>
        <end position="25"/>
    </location>
</feature>
<dbReference type="InterPro" id="IPR018247">
    <property type="entry name" value="EF_Hand_1_Ca_BS"/>
</dbReference>